<dbReference type="AlphaFoldDB" id="A0A940P8N9"/>
<evidence type="ECO:0000313" key="3">
    <source>
        <dbReference type="Proteomes" id="UP000674938"/>
    </source>
</evidence>
<comment type="caution">
    <text evidence="2">The sequence shown here is derived from an EMBL/GenBank/DDBJ whole genome shotgun (WGS) entry which is preliminary data.</text>
</comment>
<keyword evidence="1" id="KW-1133">Transmembrane helix</keyword>
<organism evidence="2 3">
    <name type="scientific">Vagococcus allomyrinae</name>
    <dbReference type="NCBI Taxonomy" id="2794353"/>
    <lineage>
        <taxon>Bacteria</taxon>
        <taxon>Bacillati</taxon>
        <taxon>Bacillota</taxon>
        <taxon>Bacilli</taxon>
        <taxon>Lactobacillales</taxon>
        <taxon>Enterococcaceae</taxon>
        <taxon>Vagococcus</taxon>
    </lineage>
</organism>
<name>A0A940P8N9_9ENTE</name>
<evidence type="ECO:0000256" key="1">
    <source>
        <dbReference type="SAM" id="Phobius"/>
    </source>
</evidence>
<accession>A0A940P8N9</accession>
<feature type="transmembrane region" description="Helical" evidence="1">
    <location>
        <begin position="21"/>
        <end position="41"/>
    </location>
</feature>
<sequence length="268" mass="30400">MKKKRRSNHKKVKKKTFKKSFLILTIFYAFVVVIGSTYAWITMADERINRVKTNKVAIKVEGDQTTTLISPATEAEKNITVRNVSTSPGFVRVSLEEVLLTFQIDTRDRIGNGNVKKFNTAEAPEIKKDEIVTWLSGKTYKVSSNVFYKGDIKQTNTFLLSDLARENMLFQYIELTQPNVTTIVGGGTGYWLYEDGYFYYSDIVKPNESTSILVENIVSIPDTPNLMKNAFYGLEVKAEGYSITETSLELMGLSPADLAYHLFNDYLI</sequence>
<keyword evidence="3" id="KW-1185">Reference proteome</keyword>
<dbReference type="RefSeq" id="WP_209525029.1">
    <property type="nucleotide sequence ID" value="NZ_JAEEGA010000002.1"/>
</dbReference>
<proteinExistence type="predicted"/>
<protein>
    <submittedName>
        <fullName evidence="2">Uncharacterized protein</fullName>
    </submittedName>
</protein>
<dbReference type="Proteomes" id="UP000674938">
    <property type="component" value="Unassembled WGS sequence"/>
</dbReference>
<keyword evidence="1" id="KW-0812">Transmembrane</keyword>
<gene>
    <name evidence="2" type="ORF">I6N95_03830</name>
</gene>
<reference evidence="2" key="1">
    <citation type="submission" date="2020-12" db="EMBL/GenBank/DDBJ databases">
        <title>Vagococcus allomyrinae sp. nov. and Enterococcus lavae sp. nov., isolated from the larvae of Allomyrina dichotoma.</title>
        <authorList>
            <person name="Lee S.D."/>
        </authorList>
    </citation>
    <scope>NUCLEOTIDE SEQUENCE</scope>
    <source>
        <strain evidence="2">BWB3-3</strain>
    </source>
</reference>
<dbReference type="EMBL" id="JAEEGA010000002">
    <property type="protein sequence ID" value="MBP1040135.1"/>
    <property type="molecule type" value="Genomic_DNA"/>
</dbReference>
<evidence type="ECO:0000313" key="2">
    <source>
        <dbReference type="EMBL" id="MBP1040135.1"/>
    </source>
</evidence>
<keyword evidence="1" id="KW-0472">Membrane</keyword>